<comment type="caution">
    <text evidence="9">Lacks conserved residue(s) required for the propagation of feature annotation.</text>
</comment>
<dbReference type="InterPro" id="IPR038597">
    <property type="entry name" value="GGGP/HepGP_synthase_sf"/>
</dbReference>
<dbReference type="InterPro" id="IPR008205">
    <property type="entry name" value="GGGP_HepGP_synthase"/>
</dbReference>
<reference evidence="10 11" key="1">
    <citation type="submission" date="2019-04" db="EMBL/GenBank/DDBJ databases">
        <title>Flavobacterium sp. nov. isolated from construction timber.</title>
        <authorList>
            <person name="Lin S.-Y."/>
            <person name="Chang C.-T."/>
            <person name="Young C.-C."/>
        </authorList>
    </citation>
    <scope>NUCLEOTIDE SEQUENCE [LARGE SCALE GENOMIC DNA]</scope>
    <source>
        <strain evidence="10 11">CC-CTC003</strain>
    </source>
</reference>
<keyword evidence="5 9" id="KW-0443">Lipid metabolism</keyword>
<keyword evidence="3 9" id="KW-0479">Metal-binding</keyword>
<feature type="binding site" evidence="9">
    <location>
        <position position="53"/>
    </location>
    <ligand>
        <name>Mg(2+)</name>
        <dbReference type="ChEBI" id="CHEBI:18420"/>
    </ligand>
</feature>
<sequence length="239" mass="25700">MGEIYKQIITAQQQGKRLLAILLDPDKVDGEQLDVLIDKIGQSGATHILIGGSLLFVDQQDAIITALKAKLTLPILLFPGNAAHINNRADGILFLSLISGRNPEYLIGQHVQAAPRLKQSQLEVISTGYILVESGKQTTVSYISGTTPVPNDKPEIAVATALAGEMIGHKMIYLEAGSGAQMPVPLETVRKVAEYITIPLIVGGGIRTKAHMEQVYQAGATMVVIGTAFEKDNDFFLDL</sequence>
<gene>
    <name evidence="10" type="ORF">E6C50_13630</name>
</gene>
<dbReference type="PANTHER" id="PTHR21235:SF22">
    <property type="entry name" value="GERANYLGERANYLGLYCERYL PHOSPHATE SYNTHASE"/>
    <property type="match status" value="1"/>
</dbReference>
<dbReference type="GO" id="GO:0005737">
    <property type="term" value="C:cytoplasm"/>
    <property type="evidence" value="ECO:0007669"/>
    <property type="project" value="InterPro"/>
</dbReference>
<feature type="binding site" evidence="9">
    <location>
        <begin position="173"/>
        <end position="179"/>
    </location>
    <ligand>
        <name>sn-glycerol 1-phosphate</name>
        <dbReference type="ChEBI" id="CHEBI:57685"/>
    </ligand>
</feature>
<evidence type="ECO:0000256" key="5">
    <source>
        <dbReference type="ARBA" id="ARBA00023098"/>
    </source>
</evidence>
<protein>
    <recommendedName>
        <fullName evidence="9">Geranylgeranylglyceryl phosphate synthase</fullName>
        <shortName evidence="9">GGGP synthase</shortName>
        <shortName evidence="9">GGGPS</shortName>
        <ecNumber evidence="9">2.5.1.41</ecNumber>
    </recommendedName>
    <alternativeName>
        <fullName evidence="9">(S)-3-O-geranylgeranylglyceryl phosphate synthase</fullName>
    </alternativeName>
    <alternativeName>
        <fullName evidence="9">Phosphoglycerol geranylgeranyltransferase</fullName>
    </alternativeName>
</protein>
<keyword evidence="11" id="KW-1185">Reference proteome</keyword>
<dbReference type="GO" id="GO:0047294">
    <property type="term" value="F:phosphoglycerol geranylgeranyltransferase activity"/>
    <property type="evidence" value="ECO:0007669"/>
    <property type="project" value="UniProtKB-UniRule"/>
</dbReference>
<dbReference type="Pfam" id="PF01884">
    <property type="entry name" value="PcrB"/>
    <property type="match status" value="1"/>
</dbReference>
<organism evidence="10 11">
    <name type="scientific">Flavobacterium supellecticarium</name>
    <dbReference type="NCBI Taxonomy" id="2565924"/>
    <lineage>
        <taxon>Bacteria</taxon>
        <taxon>Pseudomonadati</taxon>
        <taxon>Bacteroidota</taxon>
        <taxon>Flavobacteriia</taxon>
        <taxon>Flavobacteriales</taxon>
        <taxon>Flavobacteriaceae</taxon>
        <taxon>Flavobacterium</taxon>
    </lineage>
</organism>
<dbReference type="NCBIfam" id="TIGR01769">
    <property type="entry name" value="GGGP"/>
    <property type="match status" value="1"/>
</dbReference>
<evidence type="ECO:0000256" key="6">
    <source>
        <dbReference type="ARBA" id="ARBA00023209"/>
    </source>
</evidence>
<evidence type="ECO:0000256" key="9">
    <source>
        <dbReference type="HAMAP-Rule" id="MF_00112"/>
    </source>
</evidence>
<dbReference type="InterPro" id="IPR010946">
    <property type="entry name" value="GGGP_synth"/>
</dbReference>
<comment type="cofactor">
    <cofactor evidence="9">
        <name>Mg(2+)</name>
        <dbReference type="ChEBI" id="CHEBI:18420"/>
    </cofactor>
</comment>
<comment type="function">
    <text evidence="9">Prenyltransferase that catalyzes the transfer of the geranylgeranyl moiety of geranylgeranyl diphosphate (GGPP) to the C3 hydroxyl of sn-glycerol-1-phosphate (G1P).</text>
</comment>
<feature type="binding site" evidence="9">
    <location>
        <begin position="204"/>
        <end position="205"/>
    </location>
    <ligand>
        <name>sn-glycerol 1-phosphate</name>
        <dbReference type="ChEBI" id="CHEBI:57685"/>
    </ligand>
</feature>
<dbReference type="GO" id="GO:0000287">
    <property type="term" value="F:magnesium ion binding"/>
    <property type="evidence" value="ECO:0007669"/>
    <property type="project" value="UniProtKB-UniRule"/>
</dbReference>
<evidence type="ECO:0000256" key="7">
    <source>
        <dbReference type="ARBA" id="ARBA00023264"/>
    </source>
</evidence>
<evidence type="ECO:0000256" key="4">
    <source>
        <dbReference type="ARBA" id="ARBA00022842"/>
    </source>
</evidence>
<evidence type="ECO:0000256" key="3">
    <source>
        <dbReference type="ARBA" id="ARBA00022723"/>
    </source>
</evidence>
<dbReference type="PANTHER" id="PTHR21235">
    <property type="entry name" value="IMIDAZOLE GLYCEROL PHOSPHATE SYNTHASE SUBUNIT HISF/H IGP SYNTHASE SUBUNIT HISF/H"/>
    <property type="match status" value="1"/>
</dbReference>
<keyword evidence="6 9" id="KW-0594">Phospholipid biosynthesis</keyword>
<comment type="similarity">
    <text evidence="9">Belongs to the GGGP/HepGP synthase family. Group II subfamily.</text>
</comment>
<keyword evidence="4 9" id="KW-0460">Magnesium</keyword>
<dbReference type="OrthoDB" id="9807235at2"/>
<feature type="binding site" evidence="9">
    <location>
        <begin position="226"/>
        <end position="227"/>
    </location>
    <ligand>
        <name>sn-glycerol 1-phosphate</name>
        <dbReference type="ChEBI" id="CHEBI:57685"/>
    </ligand>
</feature>
<keyword evidence="2 9" id="KW-0808">Transferase</keyword>
<dbReference type="NCBIfam" id="TIGR01768">
    <property type="entry name" value="GGGP-family"/>
    <property type="match status" value="1"/>
</dbReference>
<evidence type="ECO:0000256" key="8">
    <source>
        <dbReference type="ARBA" id="ARBA00047288"/>
    </source>
</evidence>
<dbReference type="Proteomes" id="UP000307507">
    <property type="component" value="Unassembled WGS sequence"/>
</dbReference>
<keyword evidence="1 9" id="KW-0444">Lipid biosynthesis</keyword>
<dbReference type="InterPro" id="IPR050064">
    <property type="entry name" value="IGPS_HisA/HisF"/>
</dbReference>
<dbReference type="GO" id="GO:0000107">
    <property type="term" value="F:imidazoleglycerol-phosphate synthase activity"/>
    <property type="evidence" value="ECO:0007669"/>
    <property type="project" value="TreeGrafter"/>
</dbReference>
<evidence type="ECO:0000313" key="10">
    <source>
        <dbReference type="EMBL" id="THF48878.1"/>
    </source>
</evidence>
<dbReference type="HAMAP" id="MF_00112">
    <property type="entry name" value="GGGP_HepGP_synthase"/>
    <property type="match status" value="1"/>
</dbReference>
<dbReference type="SUPFAM" id="SSF51395">
    <property type="entry name" value="FMN-linked oxidoreductases"/>
    <property type="match status" value="1"/>
</dbReference>
<evidence type="ECO:0000313" key="11">
    <source>
        <dbReference type="Proteomes" id="UP000307507"/>
    </source>
</evidence>
<feature type="binding site" evidence="9">
    <location>
        <position position="24"/>
    </location>
    <ligand>
        <name>Mg(2+)</name>
        <dbReference type="ChEBI" id="CHEBI:18420"/>
    </ligand>
</feature>
<evidence type="ECO:0000256" key="1">
    <source>
        <dbReference type="ARBA" id="ARBA00022516"/>
    </source>
</evidence>
<name>A0A4S3ZT89_9FLAO</name>
<dbReference type="Gene3D" id="3.20.20.390">
    <property type="entry name" value="FMN-linked oxidoreductases"/>
    <property type="match status" value="1"/>
</dbReference>
<dbReference type="NCBIfam" id="NF003198">
    <property type="entry name" value="PRK04169.1-2"/>
    <property type="match status" value="1"/>
</dbReference>
<evidence type="ECO:0000256" key="2">
    <source>
        <dbReference type="ARBA" id="ARBA00022679"/>
    </source>
</evidence>
<dbReference type="GO" id="GO:0046474">
    <property type="term" value="P:glycerophospholipid biosynthetic process"/>
    <property type="evidence" value="ECO:0007669"/>
    <property type="project" value="UniProtKB-UniRule"/>
</dbReference>
<dbReference type="AlphaFoldDB" id="A0A4S3ZT89"/>
<accession>A0A4S3ZT89</accession>
<comment type="catalytic activity">
    <reaction evidence="8 9">
        <text>sn-glycerol 1-phosphate + (2E,6E,10E)-geranylgeranyl diphosphate = sn-3-O-(geranylgeranyl)glycerol 1-phosphate + diphosphate</text>
        <dbReference type="Rhea" id="RHEA:23404"/>
        <dbReference type="ChEBI" id="CHEBI:33019"/>
        <dbReference type="ChEBI" id="CHEBI:57677"/>
        <dbReference type="ChEBI" id="CHEBI:57685"/>
        <dbReference type="ChEBI" id="CHEBI:58756"/>
        <dbReference type="EC" id="2.5.1.41"/>
    </reaction>
</comment>
<proteinExistence type="inferred from homology"/>
<dbReference type="EMBL" id="SSNZ01000007">
    <property type="protein sequence ID" value="THF48878.1"/>
    <property type="molecule type" value="Genomic_DNA"/>
</dbReference>
<keyword evidence="7 9" id="KW-1208">Phospholipid metabolism</keyword>
<dbReference type="EC" id="2.5.1.41" evidence="9"/>
<comment type="caution">
    <text evidence="10">The sequence shown here is derived from an EMBL/GenBank/DDBJ whole genome shotgun (WGS) entry which is preliminary data.</text>
</comment>